<keyword evidence="1" id="KW-0479">Metal-binding</keyword>
<dbReference type="Pfam" id="PF00149">
    <property type="entry name" value="Metallophos"/>
    <property type="match status" value="1"/>
</dbReference>
<feature type="domain" description="Calcineurin-like phosphoesterase" evidence="4">
    <location>
        <begin position="165"/>
        <end position="354"/>
    </location>
</feature>
<keyword evidence="2" id="KW-0378">Hydrolase</keyword>
<dbReference type="CDD" id="cd07385">
    <property type="entry name" value="MPP_YkuE_C"/>
    <property type="match status" value="1"/>
</dbReference>
<dbReference type="PANTHER" id="PTHR31302:SF31">
    <property type="entry name" value="PHOSPHODIESTERASE YAEI"/>
    <property type="match status" value="1"/>
</dbReference>
<dbReference type="InterPro" id="IPR004843">
    <property type="entry name" value="Calcineurin-like_PHP"/>
</dbReference>
<evidence type="ECO:0000259" key="4">
    <source>
        <dbReference type="Pfam" id="PF00149"/>
    </source>
</evidence>
<dbReference type="Gene3D" id="3.60.21.10">
    <property type="match status" value="1"/>
</dbReference>
<sequence length="417" mass="46911">MNYRILLLFFVLVSLDVYAYQAFRSWISPYKSSTRRLVTTLYWAITGLAYVLLALNAFKVTADWDKVTKTSINVFLFLSWLGKVPIALLLLGDDLRRGINWGINKVSPVTERDVSRSRFLSKAALVAGGVPVAVLSYGIVRNAYRYRRFAVDVPITGLPAGLDGLKIVQISDMHSGSWTQSEPLKEAVRMINAEIPDVVCFTGDLVNSEADEIVPFIDIFKEVKGKYGVYSVLGNHDYGTYHNWGVPKGSDEEKVIIEENMQRLYGYHADLGWDLLRDENRILDINGHKLGILGVENWGAAFRFPRKANLPKATTGVEDCDCKVLLSHDPTHWDAKIRPGYPDIDLTLSGHTHGFQFGVEIPGFRWSPAQYIYKHWAGLYREGEQYLYVNRGLGFLGYPGRVGILPEVTVLTLRSVG</sequence>
<feature type="transmembrane region" description="Helical" evidence="3">
    <location>
        <begin position="74"/>
        <end position="92"/>
    </location>
</feature>
<dbReference type="PANTHER" id="PTHR31302">
    <property type="entry name" value="TRANSMEMBRANE PROTEIN WITH METALLOPHOSPHOESTERASE DOMAIN-RELATED"/>
    <property type="match status" value="1"/>
</dbReference>
<organism evidence="5 6">
    <name type="scientific">Neolewinella antarctica</name>
    <dbReference type="NCBI Taxonomy" id="442734"/>
    <lineage>
        <taxon>Bacteria</taxon>
        <taxon>Pseudomonadati</taxon>
        <taxon>Bacteroidota</taxon>
        <taxon>Saprospiria</taxon>
        <taxon>Saprospirales</taxon>
        <taxon>Lewinellaceae</taxon>
        <taxon>Neolewinella</taxon>
    </lineage>
</organism>
<proteinExistence type="predicted"/>
<feature type="transmembrane region" description="Helical" evidence="3">
    <location>
        <begin position="43"/>
        <end position="62"/>
    </location>
</feature>
<dbReference type="InterPro" id="IPR029052">
    <property type="entry name" value="Metallo-depent_PP-like"/>
</dbReference>
<keyword evidence="6" id="KW-1185">Reference proteome</keyword>
<dbReference type="SUPFAM" id="SSF56300">
    <property type="entry name" value="Metallo-dependent phosphatases"/>
    <property type="match status" value="1"/>
</dbReference>
<feature type="transmembrane region" description="Helical" evidence="3">
    <location>
        <begin position="119"/>
        <end position="140"/>
    </location>
</feature>
<keyword evidence="3" id="KW-0472">Membrane</keyword>
<dbReference type="RefSeq" id="WP_168037511.1">
    <property type="nucleotide sequence ID" value="NZ_JAATJH010000003.1"/>
</dbReference>
<evidence type="ECO:0000256" key="2">
    <source>
        <dbReference type="ARBA" id="ARBA00022801"/>
    </source>
</evidence>
<dbReference type="Proteomes" id="UP000770785">
    <property type="component" value="Unassembled WGS sequence"/>
</dbReference>
<comment type="caution">
    <text evidence="5">The sequence shown here is derived from an EMBL/GenBank/DDBJ whole genome shotgun (WGS) entry which is preliminary data.</text>
</comment>
<keyword evidence="3" id="KW-1133">Transmembrane helix</keyword>
<gene>
    <name evidence="5" type="ORF">GGR27_002257</name>
</gene>
<reference evidence="5 6" key="1">
    <citation type="submission" date="2020-03" db="EMBL/GenBank/DDBJ databases">
        <title>Genomic Encyclopedia of Type Strains, Phase IV (KMG-IV): sequencing the most valuable type-strain genomes for metagenomic binning, comparative biology and taxonomic classification.</title>
        <authorList>
            <person name="Goeker M."/>
        </authorList>
    </citation>
    <scope>NUCLEOTIDE SEQUENCE [LARGE SCALE GENOMIC DNA]</scope>
    <source>
        <strain evidence="5 6">DSM 105096</strain>
    </source>
</reference>
<dbReference type="InterPro" id="IPR051158">
    <property type="entry name" value="Metallophosphoesterase_sf"/>
</dbReference>
<protein>
    <recommendedName>
        <fullName evidence="4">Calcineurin-like phosphoesterase domain-containing protein</fullName>
    </recommendedName>
</protein>
<dbReference type="EMBL" id="JAATJH010000003">
    <property type="protein sequence ID" value="NJC26747.1"/>
    <property type="molecule type" value="Genomic_DNA"/>
</dbReference>
<evidence type="ECO:0000313" key="6">
    <source>
        <dbReference type="Proteomes" id="UP000770785"/>
    </source>
</evidence>
<keyword evidence="3" id="KW-0812">Transmembrane</keyword>
<evidence type="ECO:0000256" key="3">
    <source>
        <dbReference type="SAM" id="Phobius"/>
    </source>
</evidence>
<name>A0ABX0XDA0_9BACT</name>
<accession>A0ABX0XDA0</accession>
<evidence type="ECO:0000313" key="5">
    <source>
        <dbReference type="EMBL" id="NJC26747.1"/>
    </source>
</evidence>
<evidence type="ECO:0000256" key="1">
    <source>
        <dbReference type="ARBA" id="ARBA00022723"/>
    </source>
</evidence>